<comment type="caution">
    <text evidence="1">The sequence shown here is derived from an EMBL/GenBank/DDBJ whole genome shotgun (WGS) entry which is preliminary data.</text>
</comment>
<sequence length="72" mass="8218">MPKTCRKTAISACRVALQIIHSYIISAPDELREPLRNMTRMQLIRTPGSWKPSASEYRNVTNVYRIALKSLA</sequence>
<dbReference type="AlphaFoldDB" id="A0A1X3J8X6"/>
<organism evidence="1 2">
    <name type="scientific">Escherichia coli H386</name>
    <dbReference type="NCBI Taxonomy" id="656397"/>
    <lineage>
        <taxon>Bacteria</taxon>
        <taxon>Pseudomonadati</taxon>
        <taxon>Pseudomonadota</taxon>
        <taxon>Gammaproteobacteria</taxon>
        <taxon>Enterobacterales</taxon>
        <taxon>Enterobacteriaceae</taxon>
        <taxon>Escherichia</taxon>
    </lineage>
</organism>
<dbReference type="EMBL" id="ADJB01000100">
    <property type="protein sequence ID" value="OSK99601.1"/>
    <property type="molecule type" value="Genomic_DNA"/>
</dbReference>
<evidence type="ECO:0000313" key="2">
    <source>
        <dbReference type="Proteomes" id="UP000193045"/>
    </source>
</evidence>
<reference evidence="1 2" key="1">
    <citation type="submission" date="2010-04" db="EMBL/GenBank/DDBJ databases">
        <title>The Genome Sequence of Escherichia coli H386.</title>
        <authorList>
            <consortium name="The Broad Institute Genome Sequencing Platform"/>
            <consortium name="The Broad Institute Genome Sequencing Center for Infectious Disease"/>
            <person name="Feldgarden M."/>
            <person name="Gordon D.M."/>
            <person name="Johnson J.R."/>
            <person name="Johnston B.D."/>
            <person name="Young S."/>
            <person name="Zeng Q."/>
            <person name="Koehrsen M."/>
            <person name="Alvarado L."/>
            <person name="Berlin A.M."/>
            <person name="Borenstein D."/>
            <person name="Chapman S.B."/>
            <person name="Chen Z."/>
            <person name="Engels R."/>
            <person name="Freedman E."/>
            <person name="Gellesch M."/>
            <person name="Goldberg J."/>
            <person name="Griggs A."/>
            <person name="Gujja S."/>
            <person name="Heilman E.R."/>
            <person name="Heiman D.I."/>
            <person name="Hepburn T.A."/>
            <person name="Howarth C."/>
            <person name="Jen D."/>
            <person name="Larson L."/>
            <person name="Mehta T."/>
            <person name="Park D."/>
            <person name="Pearson M."/>
            <person name="Richards J."/>
            <person name="Roberts A."/>
            <person name="Saif S."/>
            <person name="Shea T.D."/>
            <person name="Shenoy N."/>
            <person name="Sisk P."/>
            <person name="Stolte C."/>
            <person name="Sykes S.N."/>
            <person name="Walk T."/>
            <person name="White J."/>
            <person name="Yandava C."/>
            <person name="Haas B."/>
            <person name="Henn M.R."/>
            <person name="Nusbaum C."/>
            <person name="Birren B."/>
        </authorList>
    </citation>
    <scope>NUCLEOTIDE SEQUENCE [LARGE SCALE GENOMIC DNA]</scope>
    <source>
        <strain evidence="1 2">H386</strain>
    </source>
</reference>
<evidence type="ECO:0000313" key="1">
    <source>
        <dbReference type="EMBL" id="OSK99601.1"/>
    </source>
</evidence>
<name>A0A1X3J8X6_ECOLX</name>
<protein>
    <submittedName>
        <fullName evidence="1">Putative transposase</fullName>
    </submittedName>
</protein>
<dbReference type="Proteomes" id="UP000193045">
    <property type="component" value="Unassembled WGS sequence"/>
</dbReference>
<gene>
    <name evidence="1" type="ORF">ECVG_05058</name>
</gene>
<accession>A0A1X3J8X6</accession>
<proteinExistence type="predicted"/>